<dbReference type="InterPro" id="IPR000160">
    <property type="entry name" value="GGDEF_dom"/>
</dbReference>
<dbReference type="AlphaFoldDB" id="A0A0W0S8S7"/>
<evidence type="ECO:0000313" key="2">
    <source>
        <dbReference type="EMBL" id="KTC79515.1"/>
    </source>
</evidence>
<dbReference type="SUPFAM" id="SSF55073">
    <property type="entry name" value="Nucleotide cyclase"/>
    <property type="match status" value="1"/>
</dbReference>
<dbReference type="PATRIC" id="fig|28084.5.peg.1667"/>
<name>A0A0W0S8S7_9GAMM</name>
<dbReference type="Pfam" id="PF00990">
    <property type="entry name" value="GGDEF"/>
    <property type="match status" value="1"/>
</dbReference>
<proteinExistence type="predicted"/>
<evidence type="ECO:0000259" key="1">
    <source>
        <dbReference type="Pfam" id="PF00990"/>
    </source>
</evidence>
<dbReference type="Gene3D" id="3.30.70.270">
    <property type="match status" value="1"/>
</dbReference>
<reference evidence="2 4" key="1">
    <citation type="submission" date="2015-11" db="EMBL/GenBank/DDBJ databases">
        <title>Genomic analysis of 38 Legionella species identifies large and diverse effector repertoires.</title>
        <authorList>
            <person name="Burstein D."/>
            <person name="Amaro F."/>
            <person name="Zusman T."/>
            <person name="Lifshitz Z."/>
            <person name="Cohen O."/>
            <person name="Gilbert J.A."/>
            <person name="Pupko T."/>
            <person name="Shuman H.A."/>
            <person name="Segal G."/>
        </authorList>
    </citation>
    <scope>NUCLEOTIDE SEQUENCE [LARGE SCALE GENOMIC DNA]</scope>
    <source>
        <strain evidence="2 4">ORW</strain>
    </source>
</reference>
<gene>
    <name evidence="2" type="ORF">Lche_1535</name>
    <name evidence="3" type="ORF">NCTC11976_02209</name>
</gene>
<keyword evidence="5" id="KW-1185">Reference proteome</keyword>
<evidence type="ECO:0000313" key="3">
    <source>
        <dbReference type="EMBL" id="VEB37422.1"/>
    </source>
</evidence>
<reference evidence="3 5" key="2">
    <citation type="submission" date="2018-12" db="EMBL/GenBank/DDBJ databases">
        <authorList>
            <consortium name="Pathogen Informatics"/>
        </authorList>
    </citation>
    <scope>NUCLEOTIDE SEQUENCE [LARGE SCALE GENOMIC DNA]</scope>
    <source>
        <strain evidence="3 5">NCTC11976</strain>
    </source>
</reference>
<protein>
    <submittedName>
        <fullName evidence="3">Diguanylate cyclase (GGDEF) domain</fullName>
    </submittedName>
</protein>
<dbReference type="Proteomes" id="UP000054921">
    <property type="component" value="Unassembled WGS sequence"/>
</dbReference>
<dbReference type="Proteomes" id="UP000277577">
    <property type="component" value="Chromosome"/>
</dbReference>
<dbReference type="EMBL" id="LNXW01000013">
    <property type="protein sequence ID" value="KTC79515.1"/>
    <property type="molecule type" value="Genomic_DNA"/>
</dbReference>
<dbReference type="InterPro" id="IPR043128">
    <property type="entry name" value="Rev_trsase/Diguanyl_cyclase"/>
</dbReference>
<dbReference type="InterPro" id="IPR029787">
    <property type="entry name" value="Nucleotide_cyclase"/>
</dbReference>
<accession>A0A0W0S8S7</accession>
<feature type="domain" description="GGDEF" evidence="1">
    <location>
        <begin position="14"/>
        <end position="54"/>
    </location>
</feature>
<sequence length="74" mass="8649">MVYTQETPWHKFSIDVNQDEPISVTISIGISFYPYDVLDDLISKADESLYQAKKWVLIKSWQVQVCIKIEIVKN</sequence>
<evidence type="ECO:0000313" key="4">
    <source>
        <dbReference type="Proteomes" id="UP000054921"/>
    </source>
</evidence>
<dbReference type="OrthoDB" id="9812260at2"/>
<dbReference type="RefSeq" id="WP_028380605.1">
    <property type="nucleotide sequence ID" value="NZ_CAAAIT010000001.1"/>
</dbReference>
<evidence type="ECO:0000313" key="5">
    <source>
        <dbReference type="Proteomes" id="UP000277577"/>
    </source>
</evidence>
<dbReference type="EMBL" id="LR134173">
    <property type="protein sequence ID" value="VEB37422.1"/>
    <property type="molecule type" value="Genomic_DNA"/>
</dbReference>
<dbReference type="STRING" id="28084.Lche_1535"/>
<organism evidence="2 4">
    <name type="scientific">Legionella cherrii</name>
    <dbReference type="NCBI Taxonomy" id="28084"/>
    <lineage>
        <taxon>Bacteria</taxon>
        <taxon>Pseudomonadati</taxon>
        <taxon>Pseudomonadota</taxon>
        <taxon>Gammaproteobacteria</taxon>
        <taxon>Legionellales</taxon>
        <taxon>Legionellaceae</taxon>
        <taxon>Legionella</taxon>
    </lineage>
</organism>